<dbReference type="EMBL" id="JAVDSG010000001">
    <property type="protein sequence ID" value="MDR6598769.1"/>
    <property type="molecule type" value="Genomic_DNA"/>
</dbReference>
<accession>A0ABU1Q9F9</accession>
<keyword evidence="1" id="KW-0472">Membrane</keyword>
<organism evidence="2 3">
    <name type="scientific">Saccharothrix longispora</name>
    <dbReference type="NCBI Taxonomy" id="33920"/>
    <lineage>
        <taxon>Bacteria</taxon>
        <taxon>Bacillati</taxon>
        <taxon>Actinomycetota</taxon>
        <taxon>Actinomycetes</taxon>
        <taxon>Pseudonocardiales</taxon>
        <taxon>Pseudonocardiaceae</taxon>
        <taxon>Saccharothrix</taxon>
    </lineage>
</organism>
<keyword evidence="1" id="KW-0812">Transmembrane</keyword>
<gene>
    <name evidence="2" type="ORF">J2S66_007153</name>
</gene>
<comment type="caution">
    <text evidence="2">The sequence shown here is derived from an EMBL/GenBank/DDBJ whole genome shotgun (WGS) entry which is preliminary data.</text>
</comment>
<feature type="transmembrane region" description="Helical" evidence="1">
    <location>
        <begin position="21"/>
        <end position="43"/>
    </location>
</feature>
<evidence type="ECO:0000313" key="3">
    <source>
        <dbReference type="Proteomes" id="UP001268819"/>
    </source>
</evidence>
<sequence>MEGQVFVDPTGRRRGVMRAAGLALATSLLGLAAVIVATVAGHVP</sequence>
<evidence type="ECO:0000256" key="1">
    <source>
        <dbReference type="SAM" id="Phobius"/>
    </source>
</evidence>
<evidence type="ECO:0000313" key="2">
    <source>
        <dbReference type="EMBL" id="MDR6598769.1"/>
    </source>
</evidence>
<keyword evidence="3" id="KW-1185">Reference proteome</keyword>
<name>A0ABU1Q9F9_9PSEU</name>
<dbReference type="Proteomes" id="UP001268819">
    <property type="component" value="Unassembled WGS sequence"/>
</dbReference>
<reference evidence="2 3" key="1">
    <citation type="submission" date="2023-07" db="EMBL/GenBank/DDBJ databases">
        <title>Sequencing the genomes of 1000 actinobacteria strains.</title>
        <authorList>
            <person name="Klenk H.-P."/>
        </authorList>
    </citation>
    <scope>NUCLEOTIDE SEQUENCE [LARGE SCALE GENOMIC DNA]</scope>
    <source>
        <strain evidence="2 3">DSM 43749</strain>
    </source>
</reference>
<keyword evidence="1" id="KW-1133">Transmembrane helix</keyword>
<proteinExistence type="predicted"/>
<protein>
    <submittedName>
        <fullName evidence="2">Uncharacterized protein</fullName>
    </submittedName>
</protein>